<accession>A0A2T0SZA1</accession>
<comment type="subcellular location">
    <subcellularLocation>
        <location evidence="1">Cell envelope</location>
    </subcellularLocation>
</comment>
<gene>
    <name evidence="5" type="ORF">CLV43_108137</name>
</gene>
<dbReference type="InterPro" id="IPR013766">
    <property type="entry name" value="Thioredoxin_domain"/>
</dbReference>
<dbReference type="PANTHER" id="PTHR42852:SF17">
    <property type="entry name" value="THIOREDOXIN-LIKE PROTEIN HI_1115"/>
    <property type="match status" value="1"/>
</dbReference>
<feature type="signal peptide" evidence="3">
    <location>
        <begin position="1"/>
        <end position="24"/>
    </location>
</feature>
<protein>
    <submittedName>
        <fullName evidence="5">Thiol-disulfide isomerase/thioredoxin</fullName>
    </submittedName>
</protein>
<dbReference type="RefSeq" id="WP_106190585.1">
    <property type="nucleotide sequence ID" value="NZ_PVTF01000008.1"/>
</dbReference>
<keyword evidence="2" id="KW-0201">Cytochrome c-type biogenesis</keyword>
<comment type="caution">
    <text evidence="5">The sequence shown here is derived from an EMBL/GenBank/DDBJ whole genome shotgun (WGS) entry which is preliminary data.</text>
</comment>
<evidence type="ECO:0000256" key="1">
    <source>
        <dbReference type="ARBA" id="ARBA00004196"/>
    </source>
</evidence>
<dbReference type="InterPro" id="IPR017937">
    <property type="entry name" value="Thioredoxin_CS"/>
</dbReference>
<dbReference type="AlphaFoldDB" id="A0A2T0SZA1"/>
<evidence type="ECO:0000259" key="4">
    <source>
        <dbReference type="PROSITE" id="PS51352"/>
    </source>
</evidence>
<dbReference type="GO" id="GO:0030313">
    <property type="term" value="C:cell envelope"/>
    <property type="evidence" value="ECO:0007669"/>
    <property type="project" value="UniProtKB-SubCell"/>
</dbReference>
<evidence type="ECO:0000256" key="3">
    <source>
        <dbReference type="SAM" id="SignalP"/>
    </source>
</evidence>
<dbReference type="OrthoDB" id="9790194at2"/>
<dbReference type="InterPro" id="IPR013740">
    <property type="entry name" value="Redoxin"/>
</dbReference>
<proteinExistence type="predicted"/>
<dbReference type="GO" id="GO:0017004">
    <property type="term" value="P:cytochrome complex assembly"/>
    <property type="evidence" value="ECO:0007669"/>
    <property type="project" value="UniProtKB-KW"/>
</dbReference>
<dbReference type="PROSITE" id="PS00194">
    <property type="entry name" value="THIOREDOXIN_1"/>
    <property type="match status" value="1"/>
</dbReference>
<dbReference type="PROSITE" id="PS51257">
    <property type="entry name" value="PROKAR_LIPOPROTEIN"/>
    <property type="match status" value="1"/>
</dbReference>
<dbReference type="PANTHER" id="PTHR42852">
    <property type="entry name" value="THIOL:DISULFIDE INTERCHANGE PROTEIN DSBE"/>
    <property type="match status" value="1"/>
</dbReference>
<evidence type="ECO:0000313" key="5">
    <source>
        <dbReference type="EMBL" id="PRY38737.1"/>
    </source>
</evidence>
<dbReference type="PROSITE" id="PS51352">
    <property type="entry name" value="THIOREDOXIN_2"/>
    <property type="match status" value="1"/>
</dbReference>
<keyword evidence="6" id="KW-1185">Reference proteome</keyword>
<evidence type="ECO:0000313" key="6">
    <source>
        <dbReference type="Proteomes" id="UP000239494"/>
    </source>
</evidence>
<name>A0A2T0SZA1_9PSEU</name>
<dbReference type="GO" id="GO:0016491">
    <property type="term" value="F:oxidoreductase activity"/>
    <property type="evidence" value="ECO:0007669"/>
    <property type="project" value="InterPro"/>
</dbReference>
<sequence>MKHIRSLGLVLAALALVAACGKPAEPTPPVPAAAVSTASEQLRFTARTVDDQDFSGESLAGKPAVLWFWAPWCPSCNREAPTVARIAAQSKGVTWVGVAAQDQLPAMKDFVAKYDMNGFKHIADLDASVWRRFGVSAQPAFAFIDASGKADVIIGSPTEEDILARVAKLTGA</sequence>
<dbReference type="Proteomes" id="UP000239494">
    <property type="component" value="Unassembled WGS sequence"/>
</dbReference>
<dbReference type="EMBL" id="PVTF01000008">
    <property type="protein sequence ID" value="PRY38737.1"/>
    <property type="molecule type" value="Genomic_DNA"/>
</dbReference>
<keyword evidence="5" id="KW-0413">Isomerase</keyword>
<dbReference type="GO" id="GO:0016853">
    <property type="term" value="F:isomerase activity"/>
    <property type="evidence" value="ECO:0007669"/>
    <property type="project" value="UniProtKB-KW"/>
</dbReference>
<feature type="domain" description="Thioredoxin" evidence="4">
    <location>
        <begin position="21"/>
        <end position="171"/>
    </location>
</feature>
<reference evidence="5 6" key="1">
    <citation type="submission" date="2018-03" db="EMBL/GenBank/DDBJ databases">
        <title>Genomic Encyclopedia of Archaeal and Bacterial Type Strains, Phase II (KMG-II): from individual species to whole genera.</title>
        <authorList>
            <person name="Goeker M."/>
        </authorList>
    </citation>
    <scope>NUCLEOTIDE SEQUENCE [LARGE SCALE GENOMIC DNA]</scope>
    <source>
        <strain evidence="5 6">DSM 44720</strain>
    </source>
</reference>
<keyword evidence="3" id="KW-0732">Signal</keyword>
<organism evidence="5 6">
    <name type="scientific">Umezawaea tangerina</name>
    <dbReference type="NCBI Taxonomy" id="84725"/>
    <lineage>
        <taxon>Bacteria</taxon>
        <taxon>Bacillati</taxon>
        <taxon>Actinomycetota</taxon>
        <taxon>Actinomycetes</taxon>
        <taxon>Pseudonocardiales</taxon>
        <taxon>Pseudonocardiaceae</taxon>
        <taxon>Umezawaea</taxon>
    </lineage>
</organism>
<dbReference type="Gene3D" id="3.40.30.10">
    <property type="entry name" value="Glutaredoxin"/>
    <property type="match status" value="1"/>
</dbReference>
<dbReference type="SUPFAM" id="SSF52833">
    <property type="entry name" value="Thioredoxin-like"/>
    <property type="match status" value="1"/>
</dbReference>
<feature type="chain" id="PRO_5015516689" evidence="3">
    <location>
        <begin position="25"/>
        <end position="172"/>
    </location>
</feature>
<evidence type="ECO:0000256" key="2">
    <source>
        <dbReference type="ARBA" id="ARBA00022748"/>
    </source>
</evidence>
<dbReference type="Pfam" id="PF08534">
    <property type="entry name" value="Redoxin"/>
    <property type="match status" value="1"/>
</dbReference>
<dbReference type="InterPro" id="IPR036249">
    <property type="entry name" value="Thioredoxin-like_sf"/>
</dbReference>
<dbReference type="InterPro" id="IPR050553">
    <property type="entry name" value="Thioredoxin_ResA/DsbE_sf"/>
</dbReference>